<proteinExistence type="predicted"/>
<name>A0A1B1KFR2_RHOOP</name>
<accession>A0A1B1KFR2</accession>
<dbReference type="EMBL" id="CP009111">
    <property type="protein sequence ID" value="ANS31434.1"/>
    <property type="molecule type" value="Genomic_DNA"/>
</dbReference>
<protein>
    <submittedName>
        <fullName evidence="1">Uncharacterized protein</fullName>
    </submittedName>
</protein>
<organism evidence="1 2">
    <name type="scientific">Rhodococcus opacus</name>
    <name type="common">Nocardia opaca</name>
    <dbReference type="NCBI Taxonomy" id="37919"/>
    <lineage>
        <taxon>Bacteria</taxon>
        <taxon>Bacillati</taxon>
        <taxon>Actinomycetota</taxon>
        <taxon>Actinomycetes</taxon>
        <taxon>Mycobacteriales</taxon>
        <taxon>Nocardiaceae</taxon>
        <taxon>Rhodococcus</taxon>
    </lineage>
</organism>
<reference evidence="1 2" key="1">
    <citation type="submission" date="2014-07" db="EMBL/GenBank/DDBJ databases">
        <authorList>
            <person name="Zhang J.E."/>
            <person name="Yang H."/>
            <person name="Guo J."/>
            <person name="Deng Z."/>
            <person name="Luo H."/>
            <person name="Luo M."/>
            <person name="Zhao B."/>
        </authorList>
    </citation>
    <scope>NUCLEOTIDE SEQUENCE [LARGE SCALE GENOMIC DNA]</scope>
    <source>
        <strain evidence="1 2">1CP</strain>
    </source>
</reference>
<gene>
    <name evidence="1" type="ORF">R1CP_34100</name>
</gene>
<evidence type="ECO:0000313" key="1">
    <source>
        <dbReference type="EMBL" id="ANS31434.1"/>
    </source>
</evidence>
<dbReference type="AlphaFoldDB" id="A0A1B1KFR2"/>
<sequence>MGVPGVSRGRSDSYWEHRVAIEAHRAEFIVRAESTPSDEQASIVDHYDQSVRAGQAADTVPGEQRD</sequence>
<dbReference type="Proteomes" id="UP000186108">
    <property type="component" value="Chromosome"/>
</dbReference>
<evidence type="ECO:0000313" key="2">
    <source>
        <dbReference type="Proteomes" id="UP000186108"/>
    </source>
</evidence>